<dbReference type="PANTHER" id="PTHR43397:SF1">
    <property type="entry name" value="ERGOTHIONEINE BIOSYNTHESIS PROTEIN 1"/>
    <property type="match status" value="1"/>
</dbReference>
<feature type="domain" description="Histidine-specific methyltransferase SAM-dependent" evidence="3">
    <location>
        <begin position="18"/>
        <end position="317"/>
    </location>
</feature>
<accession>A0A932MKV8</accession>
<dbReference type="NCBIfam" id="TIGR03438">
    <property type="entry name" value="egtD_ergothio"/>
    <property type="match status" value="1"/>
</dbReference>
<dbReference type="Pfam" id="PF10017">
    <property type="entry name" value="Methyltransf_33"/>
    <property type="match status" value="1"/>
</dbReference>
<organism evidence="4 5">
    <name type="scientific">Tectimicrobiota bacterium</name>
    <dbReference type="NCBI Taxonomy" id="2528274"/>
    <lineage>
        <taxon>Bacteria</taxon>
        <taxon>Pseudomonadati</taxon>
        <taxon>Nitrospinota/Tectimicrobiota group</taxon>
        <taxon>Candidatus Tectimicrobiota</taxon>
    </lineage>
</organism>
<evidence type="ECO:0000256" key="2">
    <source>
        <dbReference type="ARBA" id="ARBA00022679"/>
    </source>
</evidence>
<keyword evidence="1 4" id="KW-0489">Methyltransferase</keyword>
<dbReference type="SUPFAM" id="SSF53335">
    <property type="entry name" value="S-adenosyl-L-methionine-dependent methyltransferases"/>
    <property type="match status" value="1"/>
</dbReference>
<dbReference type="EC" id="2.1.1.44" evidence="4"/>
<dbReference type="InterPro" id="IPR035094">
    <property type="entry name" value="EgtD"/>
</dbReference>
<dbReference type="GO" id="GO:0052706">
    <property type="term" value="F:L-histidine N(alpha)-methyltransferase activity"/>
    <property type="evidence" value="ECO:0007669"/>
    <property type="project" value="UniProtKB-EC"/>
</dbReference>
<protein>
    <submittedName>
        <fullName evidence="4">L-histidine N(Alpha)-methyltransferase</fullName>
        <ecNumber evidence="4">2.1.1.44</ecNumber>
    </submittedName>
</protein>
<dbReference type="InterPro" id="IPR051128">
    <property type="entry name" value="EgtD_Methyltrsf_superfamily"/>
</dbReference>
<reference evidence="4" key="1">
    <citation type="submission" date="2020-07" db="EMBL/GenBank/DDBJ databases">
        <title>Huge and variable diversity of episymbiotic CPR bacteria and DPANN archaea in groundwater ecosystems.</title>
        <authorList>
            <person name="He C.Y."/>
            <person name="Keren R."/>
            <person name="Whittaker M."/>
            <person name="Farag I.F."/>
            <person name="Doudna J."/>
            <person name="Cate J.H.D."/>
            <person name="Banfield J.F."/>
        </authorList>
    </citation>
    <scope>NUCLEOTIDE SEQUENCE</scope>
    <source>
        <strain evidence="4">NC_groundwater_763_Ag_S-0.2um_68_21</strain>
    </source>
</reference>
<sequence>MDEPTRAAVGSGSGVVLQEALAGLRKPQKTLPCKYFYDERGSRLFEEICGLEEYYLTRTEMAILERSAEEMARALGPGCALIEYGSSSARKALLLLDRMERPAAYLPVDISLHHLDRAVREVEERLPGLPVHPICADFTLPFGLPALNGRPVRRAGFFPGSTIGNFSRKEAVQFFRRVAHTCGAGGGLLIGVDLLKDARALEAAYNDRKGVTAAFNLNILSVLNRELGADFRPALFRHEARFNPAESRIEMHLVALASHEVRVGGAAIRLAEGESIHTENCHKYTREDFAALAAQGGMAVRKVWTDSRRLFSLQYLEAAEA</sequence>
<keyword evidence="2 4" id="KW-0808">Transferase</keyword>
<evidence type="ECO:0000259" key="3">
    <source>
        <dbReference type="Pfam" id="PF10017"/>
    </source>
</evidence>
<dbReference type="InterPro" id="IPR017804">
    <property type="entry name" value="MeTrfase_EgtD-like"/>
</dbReference>
<comment type="caution">
    <text evidence="4">The sequence shown here is derived from an EMBL/GenBank/DDBJ whole genome shotgun (WGS) entry which is preliminary data.</text>
</comment>
<dbReference type="EMBL" id="JACPUR010000004">
    <property type="protein sequence ID" value="MBI3126504.1"/>
    <property type="molecule type" value="Genomic_DNA"/>
</dbReference>
<dbReference type="GO" id="GO:0032259">
    <property type="term" value="P:methylation"/>
    <property type="evidence" value="ECO:0007669"/>
    <property type="project" value="UniProtKB-KW"/>
</dbReference>
<dbReference type="Proteomes" id="UP000782312">
    <property type="component" value="Unassembled WGS sequence"/>
</dbReference>
<evidence type="ECO:0000256" key="1">
    <source>
        <dbReference type="ARBA" id="ARBA00022603"/>
    </source>
</evidence>
<dbReference type="InterPro" id="IPR029063">
    <property type="entry name" value="SAM-dependent_MTases_sf"/>
</dbReference>
<dbReference type="PIRSF" id="PIRSF018005">
    <property type="entry name" value="UCP018005"/>
    <property type="match status" value="1"/>
</dbReference>
<proteinExistence type="predicted"/>
<dbReference type="AlphaFoldDB" id="A0A932MKV8"/>
<gene>
    <name evidence="4" type="primary">egtD</name>
    <name evidence="4" type="ORF">HYZ11_02735</name>
</gene>
<evidence type="ECO:0000313" key="4">
    <source>
        <dbReference type="EMBL" id="MBI3126504.1"/>
    </source>
</evidence>
<dbReference type="InterPro" id="IPR019257">
    <property type="entry name" value="MeTrfase_dom"/>
</dbReference>
<evidence type="ECO:0000313" key="5">
    <source>
        <dbReference type="Proteomes" id="UP000782312"/>
    </source>
</evidence>
<dbReference type="Gene3D" id="3.40.50.150">
    <property type="entry name" value="Vaccinia Virus protein VP39"/>
    <property type="match status" value="1"/>
</dbReference>
<name>A0A932MKV8_UNCTE</name>
<dbReference type="PANTHER" id="PTHR43397">
    <property type="entry name" value="ERGOTHIONEINE BIOSYNTHESIS PROTEIN 1"/>
    <property type="match status" value="1"/>
</dbReference>